<protein>
    <submittedName>
        <fullName evidence="1">Uncharacterized protein</fullName>
    </submittedName>
</protein>
<proteinExistence type="predicted"/>
<sequence length="81" mass="8638">MKLSKAAFPVAECLSGATWRWEKTGVQRDGLEVVPAPCALAASRRPSRLMEYSPAVNDTPAGPMFTTSLHLANEAPHIGSS</sequence>
<reference evidence="1 2" key="1">
    <citation type="submission" date="2019-03" db="EMBL/GenBank/DDBJ databases">
        <title>First draft genome of Liparis tanakae, snailfish: a comprehensive survey of snailfish specific genes.</title>
        <authorList>
            <person name="Kim W."/>
            <person name="Song I."/>
            <person name="Jeong J.-H."/>
            <person name="Kim D."/>
            <person name="Kim S."/>
            <person name="Ryu S."/>
            <person name="Song J.Y."/>
            <person name="Lee S.K."/>
        </authorList>
    </citation>
    <scope>NUCLEOTIDE SEQUENCE [LARGE SCALE GENOMIC DNA]</scope>
    <source>
        <tissue evidence="1">Muscle</tissue>
    </source>
</reference>
<gene>
    <name evidence="1" type="ORF">EYF80_045709</name>
</gene>
<comment type="caution">
    <text evidence="1">The sequence shown here is derived from an EMBL/GenBank/DDBJ whole genome shotgun (WGS) entry which is preliminary data.</text>
</comment>
<organism evidence="1 2">
    <name type="scientific">Liparis tanakae</name>
    <name type="common">Tanaka's snailfish</name>
    <dbReference type="NCBI Taxonomy" id="230148"/>
    <lineage>
        <taxon>Eukaryota</taxon>
        <taxon>Metazoa</taxon>
        <taxon>Chordata</taxon>
        <taxon>Craniata</taxon>
        <taxon>Vertebrata</taxon>
        <taxon>Euteleostomi</taxon>
        <taxon>Actinopterygii</taxon>
        <taxon>Neopterygii</taxon>
        <taxon>Teleostei</taxon>
        <taxon>Neoteleostei</taxon>
        <taxon>Acanthomorphata</taxon>
        <taxon>Eupercaria</taxon>
        <taxon>Perciformes</taxon>
        <taxon>Cottioidei</taxon>
        <taxon>Cottales</taxon>
        <taxon>Liparidae</taxon>
        <taxon>Liparis</taxon>
    </lineage>
</organism>
<dbReference type="Proteomes" id="UP000314294">
    <property type="component" value="Unassembled WGS sequence"/>
</dbReference>
<keyword evidence="2" id="KW-1185">Reference proteome</keyword>
<accession>A0A4Z2FTJ5</accession>
<name>A0A4Z2FTJ5_9TELE</name>
<evidence type="ECO:0000313" key="2">
    <source>
        <dbReference type="Proteomes" id="UP000314294"/>
    </source>
</evidence>
<evidence type="ECO:0000313" key="1">
    <source>
        <dbReference type="EMBL" id="TNN44083.1"/>
    </source>
</evidence>
<dbReference type="EMBL" id="SRLO01000924">
    <property type="protein sequence ID" value="TNN44083.1"/>
    <property type="molecule type" value="Genomic_DNA"/>
</dbReference>
<dbReference type="AlphaFoldDB" id="A0A4Z2FTJ5"/>